<dbReference type="Proteomes" id="UP000440694">
    <property type="component" value="Unassembled WGS sequence"/>
</dbReference>
<evidence type="ECO:0000256" key="4">
    <source>
        <dbReference type="SAM" id="SignalP"/>
    </source>
</evidence>
<sequence length="223" mass="22920">MLSFQLGYVAAAVLAASAATAASNAQSLDSAAAPAISFDIPSQPLANALYAYSTATGIEILVPGDMLEHRRAGAVRGVLPAEEALHVLLSGTGLSPRNTGVRAFTLVPVVAPSAAPATRVPRFPKYSAALQAAVTRALCRLERTRPGRYRIAARLWVAPTGRVTQVSLLGSTTDGKRDAALVRLLSTVVVGESPPSDMPQPTTMMVLPNRSDAAGCGAGGPPP</sequence>
<evidence type="ECO:0000256" key="2">
    <source>
        <dbReference type="ARBA" id="ARBA00023136"/>
    </source>
</evidence>
<proteinExistence type="predicted"/>
<organism evidence="6 7">
    <name type="scientific">Hyphomicrobium album</name>
    <dbReference type="NCBI Taxonomy" id="2665159"/>
    <lineage>
        <taxon>Bacteria</taxon>
        <taxon>Pseudomonadati</taxon>
        <taxon>Pseudomonadota</taxon>
        <taxon>Alphaproteobacteria</taxon>
        <taxon>Hyphomicrobiales</taxon>
        <taxon>Hyphomicrobiaceae</taxon>
        <taxon>Hyphomicrobium</taxon>
    </lineage>
</organism>
<evidence type="ECO:0000259" key="5">
    <source>
        <dbReference type="SMART" id="SM00965"/>
    </source>
</evidence>
<keyword evidence="2" id="KW-0472">Membrane</keyword>
<dbReference type="RefSeq" id="WP_154737316.1">
    <property type="nucleotide sequence ID" value="NZ_WMBQ01000001.1"/>
</dbReference>
<feature type="signal peptide" evidence="4">
    <location>
        <begin position="1"/>
        <end position="21"/>
    </location>
</feature>
<name>A0A6I3KEG1_9HYPH</name>
<accession>A0A6I3KEG1</accession>
<protein>
    <submittedName>
        <fullName evidence="6">TonB-dependent outer membrane receptor</fullName>
    </submittedName>
</protein>
<dbReference type="AlphaFoldDB" id="A0A6I3KEG1"/>
<dbReference type="InterPro" id="IPR011662">
    <property type="entry name" value="Secretin/TonB_short_N"/>
</dbReference>
<keyword evidence="7" id="KW-1185">Reference proteome</keyword>
<keyword evidence="3" id="KW-0998">Cell outer membrane</keyword>
<evidence type="ECO:0000313" key="7">
    <source>
        <dbReference type="Proteomes" id="UP000440694"/>
    </source>
</evidence>
<dbReference type="SUPFAM" id="SSF74653">
    <property type="entry name" value="TolA/TonB C-terminal domain"/>
    <property type="match status" value="1"/>
</dbReference>
<evidence type="ECO:0000313" key="6">
    <source>
        <dbReference type="EMBL" id="MTD92719.1"/>
    </source>
</evidence>
<evidence type="ECO:0000256" key="3">
    <source>
        <dbReference type="ARBA" id="ARBA00023237"/>
    </source>
</evidence>
<keyword evidence="4" id="KW-0732">Signal</keyword>
<keyword evidence="1" id="KW-0813">Transport</keyword>
<comment type="caution">
    <text evidence="6">The sequence shown here is derived from an EMBL/GenBank/DDBJ whole genome shotgun (WGS) entry which is preliminary data.</text>
</comment>
<reference evidence="6 7" key="1">
    <citation type="submission" date="2019-11" db="EMBL/GenBank/DDBJ databases">
        <title>Identification of a novel strain.</title>
        <authorList>
            <person name="Xu Q."/>
            <person name="Wang G."/>
        </authorList>
    </citation>
    <scope>NUCLEOTIDE SEQUENCE [LARGE SCALE GENOMIC DNA]</scope>
    <source>
        <strain evidence="7">xq</strain>
    </source>
</reference>
<evidence type="ECO:0000256" key="1">
    <source>
        <dbReference type="ARBA" id="ARBA00022448"/>
    </source>
</evidence>
<dbReference type="EMBL" id="WMBQ01000001">
    <property type="protein sequence ID" value="MTD92719.1"/>
    <property type="molecule type" value="Genomic_DNA"/>
</dbReference>
<dbReference type="Gene3D" id="3.55.50.30">
    <property type="match status" value="1"/>
</dbReference>
<feature type="domain" description="Secretin/TonB short N-terminal" evidence="5">
    <location>
        <begin position="58"/>
        <end position="109"/>
    </location>
</feature>
<dbReference type="GO" id="GO:0019867">
    <property type="term" value="C:outer membrane"/>
    <property type="evidence" value="ECO:0007669"/>
    <property type="project" value="InterPro"/>
</dbReference>
<gene>
    <name evidence="6" type="ORF">GIW81_00025</name>
</gene>
<feature type="chain" id="PRO_5026309854" evidence="4">
    <location>
        <begin position="22"/>
        <end position="223"/>
    </location>
</feature>
<keyword evidence="6" id="KW-0675">Receptor</keyword>
<dbReference type="SMART" id="SM00965">
    <property type="entry name" value="STN"/>
    <property type="match status" value="1"/>
</dbReference>